<feature type="compositionally biased region" description="Low complexity" evidence="1">
    <location>
        <begin position="31"/>
        <end position="41"/>
    </location>
</feature>
<feature type="compositionally biased region" description="Low complexity" evidence="1">
    <location>
        <begin position="1"/>
        <end position="23"/>
    </location>
</feature>
<protein>
    <submittedName>
        <fullName evidence="2">Uncharacterized protein</fullName>
    </submittedName>
</protein>
<feature type="non-terminal residue" evidence="2">
    <location>
        <position position="1"/>
    </location>
</feature>
<evidence type="ECO:0000313" key="2">
    <source>
        <dbReference type="EMBL" id="CAA9513125.1"/>
    </source>
</evidence>
<sequence length="65" mass="6814">ERNAQRRGSAAPPGAGRPTAPSAARERGSAARRSAGNAGARKGLWRRRGRGDRPVAVRRVGEGLL</sequence>
<feature type="non-terminal residue" evidence="2">
    <location>
        <position position="65"/>
    </location>
</feature>
<proteinExistence type="predicted"/>
<dbReference type="AlphaFoldDB" id="A0A6J4T3G1"/>
<accession>A0A6J4T3G1</accession>
<name>A0A6J4T3G1_9SPHN</name>
<organism evidence="2">
    <name type="scientific">uncultured Sphingomonadaceae bacterium</name>
    <dbReference type="NCBI Taxonomy" id="169976"/>
    <lineage>
        <taxon>Bacteria</taxon>
        <taxon>Pseudomonadati</taxon>
        <taxon>Pseudomonadota</taxon>
        <taxon>Alphaproteobacteria</taxon>
        <taxon>Sphingomonadales</taxon>
        <taxon>Sphingomonadaceae</taxon>
        <taxon>environmental samples</taxon>
    </lineage>
</organism>
<evidence type="ECO:0000256" key="1">
    <source>
        <dbReference type="SAM" id="MobiDB-lite"/>
    </source>
</evidence>
<dbReference type="EMBL" id="CADCVW010000089">
    <property type="protein sequence ID" value="CAA9513125.1"/>
    <property type="molecule type" value="Genomic_DNA"/>
</dbReference>
<reference evidence="2" key="1">
    <citation type="submission" date="2020-02" db="EMBL/GenBank/DDBJ databases">
        <authorList>
            <person name="Meier V. D."/>
        </authorList>
    </citation>
    <scope>NUCLEOTIDE SEQUENCE</scope>
    <source>
        <strain evidence="2">AVDCRST_MAG39</strain>
    </source>
</reference>
<gene>
    <name evidence="2" type="ORF">AVDCRST_MAG39-2153</name>
</gene>
<feature type="region of interest" description="Disordered" evidence="1">
    <location>
        <begin position="1"/>
        <end position="53"/>
    </location>
</feature>